<name>A0AAX6H0S5_IRIPA</name>
<evidence type="ECO:0000256" key="1">
    <source>
        <dbReference type="SAM" id="MobiDB-lite"/>
    </source>
</evidence>
<evidence type="ECO:0000313" key="3">
    <source>
        <dbReference type="EMBL" id="KAJ6834364.1"/>
    </source>
</evidence>
<feature type="compositionally biased region" description="Low complexity" evidence="1">
    <location>
        <begin position="63"/>
        <end position="81"/>
    </location>
</feature>
<protein>
    <submittedName>
        <fullName evidence="3">Uncharacterized protein</fullName>
    </submittedName>
</protein>
<keyword evidence="4" id="KW-1185">Reference proteome</keyword>
<proteinExistence type="predicted"/>
<reference evidence="3" key="1">
    <citation type="journal article" date="2023" name="GigaByte">
        <title>Genome assembly of the bearded iris, Iris pallida Lam.</title>
        <authorList>
            <person name="Bruccoleri R.E."/>
            <person name="Oakeley E.J."/>
            <person name="Faust A.M.E."/>
            <person name="Altorfer M."/>
            <person name="Dessus-Babus S."/>
            <person name="Burckhardt D."/>
            <person name="Oertli M."/>
            <person name="Naumann U."/>
            <person name="Petersen F."/>
            <person name="Wong J."/>
        </authorList>
    </citation>
    <scope>NUCLEOTIDE SEQUENCE</scope>
    <source>
        <strain evidence="3">GSM-AAB239-AS_SAM_17_03QT</strain>
    </source>
</reference>
<gene>
    <name evidence="2" type="ORF">M6B38_232785</name>
    <name evidence="3" type="ORF">M6B38_335605</name>
</gene>
<evidence type="ECO:0000313" key="4">
    <source>
        <dbReference type="Proteomes" id="UP001140949"/>
    </source>
</evidence>
<accession>A0AAX6H0S5</accession>
<evidence type="ECO:0000313" key="2">
    <source>
        <dbReference type="EMBL" id="KAJ6794464.1"/>
    </source>
</evidence>
<dbReference type="AlphaFoldDB" id="A0AAX6H0S5"/>
<dbReference type="EMBL" id="JANAVB010014406">
    <property type="protein sequence ID" value="KAJ6834364.1"/>
    <property type="molecule type" value="Genomic_DNA"/>
</dbReference>
<feature type="region of interest" description="Disordered" evidence="1">
    <location>
        <begin position="57"/>
        <end position="81"/>
    </location>
</feature>
<comment type="caution">
    <text evidence="3">The sequence shown here is derived from an EMBL/GenBank/DDBJ whole genome shotgun (WGS) entry which is preliminary data.</text>
</comment>
<dbReference type="Proteomes" id="UP001140949">
    <property type="component" value="Unassembled WGS sequence"/>
</dbReference>
<reference evidence="3" key="2">
    <citation type="submission" date="2023-04" db="EMBL/GenBank/DDBJ databases">
        <authorList>
            <person name="Bruccoleri R.E."/>
            <person name="Oakeley E.J."/>
            <person name="Faust A.-M."/>
            <person name="Dessus-Babus S."/>
            <person name="Altorfer M."/>
            <person name="Burckhardt D."/>
            <person name="Oertli M."/>
            <person name="Naumann U."/>
            <person name="Petersen F."/>
            <person name="Wong J."/>
        </authorList>
    </citation>
    <scope>NUCLEOTIDE SEQUENCE</scope>
    <source>
        <strain evidence="3">GSM-AAB239-AS_SAM_17_03QT</strain>
        <tissue evidence="3">Leaf</tissue>
    </source>
</reference>
<dbReference type="EMBL" id="JANAVB010042417">
    <property type="protein sequence ID" value="KAJ6794464.1"/>
    <property type="molecule type" value="Genomic_DNA"/>
</dbReference>
<organism evidence="3 4">
    <name type="scientific">Iris pallida</name>
    <name type="common">Sweet iris</name>
    <dbReference type="NCBI Taxonomy" id="29817"/>
    <lineage>
        <taxon>Eukaryota</taxon>
        <taxon>Viridiplantae</taxon>
        <taxon>Streptophyta</taxon>
        <taxon>Embryophyta</taxon>
        <taxon>Tracheophyta</taxon>
        <taxon>Spermatophyta</taxon>
        <taxon>Magnoliopsida</taxon>
        <taxon>Liliopsida</taxon>
        <taxon>Asparagales</taxon>
        <taxon>Iridaceae</taxon>
        <taxon>Iridoideae</taxon>
        <taxon>Irideae</taxon>
        <taxon>Iris</taxon>
    </lineage>
</organism>
<sequence length="81" mass="8828">MIICNEYACDDLQKRRGQQEMRCCMGFCLQFKKSSGGTCSPHRPLCPSESFAGTSGPYDRPVSYSGGPPSGLPPSYGSLYH</sequence>